<dbReference type="Proteomes" id="UP000295351">
    <property type="component" value="Unassembled WGS sequence"/>
</dbReference>
<dbReference type="SUPFAM" id="SSF75005">
    <property type="entry name" value="Arabinanase/levansucrase/invertase"/>
    <property type="match status" value="1"/>
</dbReference>
<dbReference type="AlphaFoldDB" id="A0A4V2RHD1"/>
<accession>A0A4V2RHD1</accession>
<dbReference type="Pfam" id="PF24793">
    <property type="entry name" value="GINT1_N"/>
    <property type="match status" value="1"/>
</dbReference>
<evidence type="ECO:0000313" key="5">
    <source>
        <dbReference type="Proteomes" id="UP000295351"/>
    </source>
</evidence>
<dbReference type="PANTHER" id="PTHR43772">
    <property type="entry name" value="ENDO-1,4-BETA-XYLANASE"/>
    <property type="match status" value="1"/>
</dbReference>
<keyword evidence="2" id="KW-0119">Carbohydrate metabolism</keyword>
<dbReference type="Gene3D" id="2.115.10.20">
    <property type="entry name" value="Glycosyl hydrolase domain, family 43"/>
    <property type="match status" value="1"/>
</dbReference>
<name>A0A4V2RHD1_SHIGR</name>
<sequence>MAVERRLFGPSLAHLAAPVATTGRDGYDLIIDLAETAGGQDRPVLRLEVFGSGDVTGGICDAAAARQSAEFVARLDGVAVGRARPAVSSGLRVSRILDELLVGAISLIIQVVNRFFDGTLGPVAERPAEQRPPSGILRAYLPFAAAALSSRLGRKRANHWQVAYRLIDGPGVAETGRLDGAAYTVLADDGARFYADPFVFEHDGRHYLFVEEFPYCTGRGVISVSVLDEDGRFGVPEVVLEEPHHLSYPQIVAEDGEIYMIPESGSAHEVVLYRAARFPDRWERQAVLIAGRNLNDMTLLRSEGTYWLFGTERYGKGNPSDTMVVYHAPALEGPWTPHRLNPITIDRAGARPGGAFTRRDGRTFLPVQDCSRIYGGGLGLMELVRLDETAVVFGPVVPVGSGPAWARAGTHTLNRQGRLEVVDSCG</sequence>
<dbReference type="InterPro" id="IPR052176">
    <property type="entry name" value="Glycosyl_Hydrlase_43_Enz"/>
</dbReference>
<evidence type="ECO:0000313" key="4">
    <source>
        <dbReference type="EMBL" id="TCN39920.1"/>
    </source>
</evidence>
<proteinExistence type="predicted"/>
<dbReference type="EMBL" id="SLVX01000016">
    <property type="protein sequence ID" value="TCN39920.1"/>
    <property type="molecule type" value="Genomic_DNA"/>
</dbReference>
<feature type="domain" description="Glucosamine inositolphosphorylceramide transferase 1 N-terminal" evidence="3">
    <location>
        <begin position="190"/>
        <end position="387"/>
    </location>
</feature>
<reference evidence="4 5" key="1">
    <citation type="submission" date="2019-03" db="EMBL/GenBank/DDBJ databases">
        <title>Genomic Encyclopedia of Type Strains, Phase IV (KMG-IV): sequencing the most valuable type-strain genomes for metagenomic binning, comparative biology and taxonomic classification.</title>
        <authorList>
            <person name="Goeker M."/>
        </authorList>
    </citation>
    <scope>NUCLEOTIDE SEQUENCE [LARGE SCALE GENOMIC DNA]</scope>
    <source>
        <strain evidence="4 5">DSM 18401</strain>
    </source>
</reference>
<dbReference type="RefSeq" id="WP_245507785.1">
    <property type="nucleotide sequence ID" value="NZ_JBHMAM010000007.1"/>
</dbReference>
<dbReference type="GO" id="GO:0045493">
    <property type="term" value="P:xylan catabolic process"/>
    <property type="evidence" value="ECO:0007669"/>
    <property type="project" value="UniProtKB-KW"/>
</dbReference>
<dbReference type="InterPro" id="IPR023296">
    <property type="entry name" value="Glyco_hydro_beta-prop_sf"/>
</dbReference>
<evidence type="ECO:0000256" key="2">
    <source>
        <dbReference type="ARBA" id="ARBA00023277"/>
    </source>
</evidence>
<protein>
    <recommendedName>
        <fullName evidence="3">Glucosamine inositolphosphorylceramide transferase 1 N-terminal domain-containing protein</fullName>
    </recommendedName>
</protein>
<gene>
    <name evidence="4" type="ORF">EV665_1162</name>
</gene>
<keyword evidence="1" id="KW-0624">Polysaccharide degradation</keyword>
<dbReference type="PANTHER" id="PTHR43772:SF2">
    <property type="entry name" value="PUTATIVE (AFU_ORTHOLOGUE AFUA_2G04480)-RELATED"/>
    <property type="match status" value="1"/>
</dbReference>
<evidence type="ECO:0000256" key="1">
    <source>
        <dbReference type="ARBA" id="ARBA00022651"/>
    </source>
</evidence>
<evidence type="ECO:0000259" key="3">
    <source>
        <dbReference type="Pfam" id="PF24793"/>
    </source>
</evidence>
<keyword evidence="5" id="KW-1185">Reference proteome</keyword>
<organism evidence="4 5">
    <name type="scientific">Shinella granuli</name>
    <dbReference type="NCBI Taxonomy" id="323621"/>
    <lineage>
        <taxon>Bacteria</taxon>
        <taxon>Pseudomonadati</taxon>
        <taxon>Pseudomonadota</taxon>
        <taxon>Alphaproteobacteria</taxon>
        <taxon>Hyphomicrobiales</taxon>
        <taxon>Rhizobiaceae</taxon>
        <taxon>Shinella</taxon>
    </lineage>
</organism>
<comment type="caution">
    <text evidence="4">The sequence shown here is derived from an EMBL/GenBank/DDBJ whole genome shotgun (WGS) entry which is preliminary data.</text>
</comment>
<dbReference type="InterPro" id="IPR056442">
    <property type="entry name" value="GINT1_N"/>
</dbReference>
<keyword evidence="1" id="KW-0858">Xylan degradation</keyword>